<evidence type="ECO:0000313" key="10">
    <source>
        <dbReference type="Proteomes" id="UP000229497"/>
    </source>
</evidence>
<comment type="pathway">
    <text evidence="1 7">Cofactor biosynthesis; tetrahydrofolate biosynthesis; 5,6,7,8-tetrahydrofolate from 7,8-dihydrofolate: step 1/1.</text>
</comment>
<dbReference type="Pfam" id="PF00186">
    <property type="entry name" value="DHFR_1"/>
    <property type="match status" value="1"/>
</dbReference>
<protein>
    <recommendedName>
        <fullName evidence="3 7">Dihydrofolate reductase</fullName>
        <ecNumber evidence="3 7">1.5.1.3</ecNumber>
    </recommendedName>
</protein>
<dbReference type="CDD" id="cd00209">
    <property type="entry name" value="DHFR"/>
    <property type="match status" value="1"/>
</dbReference>
<dbReference type="PRINTS" id="PR00070">
    <property type="entry name" value="DHFR"/>
</dbReference>
<evidence type="ECO:0000256" key="3">
    <source>
        <dbReference type="ARBA" id="ARBA00012856"/>
    </source>
</evidence>
<dbReference type="PANTHER" id="PTHR48069:SF3">
    <property type="entry name" value="DIHYDROFOLATE REDUCTASE"/>
    <property type="match status" value="1"/>
</dbReference>
<dbReference type="GO" id="GO:0046654">
    <property type="term" value="P:tetrahydrofolate biosynthetic process"/>
    <property type="evidence" value="ECO:0007669"/>
    <property type="project" value="UniProtKB-UniPathway"/>
</dbReference>
<feature type="domain" description="DHFR" evidence="8">
    <location>
        <begin position="3"/>
        <end position="178"/>
    </location>
</feature>
<keyword evidence="4 7" id="KW-0554">One-carbon metabolism</keyword>
<keyword evidence="9" id="KW-0418">Kinase</keyword>
<dbReference type="Gene3D" id="3.40.430.10">
    <property type="entry name" value="Dihydrofolate Reductase, subunit A"/>
    <property type="match status" value="1"/>
</dbReference>
<dbReference type="Proteomes" id="UP000229497">
    <property type="component" value="Unassembled WGS sequence"/>
</dbReference>
<dbReference type="PROSITE" id="PS51330">
    <property type="entry name" value="DHFR_2"/>
    <property type="match status" value="1"/>
</dbReference>
<keyword evidence="5 7" id="KW-0521">NADP</keyword>
<dbReference type="GO" id="GO:0006730">
    <property type="term" value="P:one-carbon metabolic process"/>
    <property type="evidence" value="ECO:0007669"/>
    <property type="project" value="UniProtKB-KW"/>
</dbReference>
<evidence type="ECO:0000256" key="6">
    <source>
        <dbReference type="ARBA" id="ARBA00023002"/>
    </source>
</evidence>
<evidence type="ECO:0000256" key="2">
    <source>
        <dbReference type="ARBA" id="ARBA00009539"/>
    </source>
</evidence>
<dbReference type="InterPro" id="IPR001796">
    <property type="entry name" value="DHFR_dom"/>
</dbReference>
<reference evidence="9 10" key="1">
    <citation type="submission" date="2017-09" db="EMBL/GenBank/DDBJ databases">
        <title>Depth-based differentiation of microbial function through sediment-hosted aquifers and enrichment of novel symbionts in the deep terrestrial subsurface.</title>
        <authorList>
            <person name="Probst A.J."/>
            <person name="Ladd B."/>
            <person name="Jarett J.K."/>
            <person name="Geller-Mcgrath D.E."/>
            <person name="Sieber C.M."/>
            <person name="Emerson J.B."/>
            <person name="Anantharaman K."/>
            <person name="Thomas B.C."/>
            <person name="Malmstrom R."/>
            <person name="Stieglmeier M."/>
            <person name="Klingl A."/>
            <person name="Woyke T."/>
            <person name="Ryan C.M."/>
            <person name="Banfield J.F."/>
        </authorList>
    </citation>
    <scope>NUCLEOTIDE SEQUENCE [LARGE SCALE GENOMIC DNA]</scope>
    <source>
        <strain evidence="9">CG11_big_fil_rev_8_21_14_0_20_37_16</strain>
    </source>
</reference>
<comment type="similarity">
    <text evidence="2 7">Belongs to the dihydrofolate reductase family.</text>
</comment>
<dbReference type="GO" id="GO:0050661">
    <property type="term" value="F:NADP binding"/>
    <property type="evidence" value="ECO:0007669"/>
    <property type="project" value="InterPro"/>
</dbReference>
<dbReference type="GO" id="GO:0046655">
    <property type="term" value="P:folic acid metabolic process"/>
    <property type="evidence" value="ECO:0007669"/>
    <property type="project" value="TreeGrafter"/>
</dbReference>
<proteinExistence type="inferred from homology"/>
<comment type="catalytic activity">
    <reaction evidence="7">
        <text>(6S)-5,6,7,8-tetrahydrofolate + NADP(+) = 7,8-dihydrofolate + NADPH + H(+)</text>
        <dbReference type="Rhea" id="RHEA:15009"/>
        <dbReference type="ChEBI" id="CHEBI:15378"/>
        <dbReference type="ChEBI" id="CHEBI:57451"/>
        <dbReference type="ChEBI" id="CHEBI:57453"/>
        <dbReference type="ChEBI" id="CHEBI:57783"/>
        <dbReference type="ChEBI" id="CHEBI:58349"/>
        <dbReference type="EC" id="1.5.1.3"/>
    </reaction>
</comment>
<dbReference type="InterPro" id="IPR012259">
    <property type="entry name" value="DHFR"/>
</dbReference>
<dbReference type="EMBL" id="PCVK01000100">
    <property type="protein sequence ID" value="PIQ71419.1"/>
    <property type="molecule type" value="Genomic_DNA"/>
</dbReference>
<organism evidence="9 10">
    <name type="scientific">Candidatus Roizmanbacteria bacterium CG11_big_fil_rev_8_21_14_0_20_37_16</name>
    <dbReference type="NCBI Taxonomy" id="1974857"/>
    <lineage>
        <taxon>Bacteria</taxon>
        <taxon>Candidatus Roizmaniibacteriota</taxon>
    </lineage>
</organism>
<comment type="caution">
    <text evidence="9">The sequence shown here is derived from an EMBL/GenBank/DDBJ whole genome shotgun (WGS) entry which is preliminary data.</text>
</comment>
<dbReference type="AlphaFoldDB" id="A0A2H0KJJ2"/>
<evidence type="ECO:0000256" key="7">
    <source>
        <dbReference type="PIRNR" id="PIRNR000194"/>
    </source>
</evidence>
<evidence type="ECO:0000256" key="1">
    <source>
        <dbReference type="ARBA" id="ARBA00004903"/>
    </source>
</evidence>
<keyword evidence="6 7" id="KW-0560">Oxidoreductase</keyword>
<comment type="function">
    <text evidence="7">Key enzyme in folate metabolism. Catalyzes an essential reaction for de novo glycine and purine synthesis, and for DNA precursor synthesis.</text>
</comment>
<evidence type="ECO:0000256" key="4">
    <source>
        <dbReference type="ARBA" id="ARBA00022563"/>
    </source>
</evidence>
<dbReference type="EC" id="1.5.1.3" evidence="3 7"/>
<dbReference type="InterPro" id="IPR024072">
    <property type="entry name" value="DHFR-like_dom_sf"/>
</dbReference>
<sequence length="178" mass="20410">MVKISIIAAIGKNRELGKDNKLLWNIPEDFKRFKELTSGHIVIMGRKTYESLPEKFKPLPNRINIVVTRNNQFTILARSYKDSNSQVLICNSLEAAIQKAKSYKLQVTSFEVFIIGGASIYGQGIKYADKLYLTLVNKEYPEADAFFPEYGEFRNLKLVGEGVEGNLRYKFVEILKKY</sequence>
<dbReference type="UniPathway" id="UPA00077">
    <property type="reaction ID" value="UER00158"/>
</dbReference>
<dbReference type="PANTHER" id="PTHR48069">
    <property type="entry name" value="DIHYDROFOLATE REDUCTASE"/>
    <property type="match status" value="1"/>
</dbReference>
<dbReference type="GO" id="GO:0046452">
    <property type="term" value="P:dihydrofolate metabolic process"/>
    <property type="evidence" value="ECO:0007669"/>
    <property type="project" value="TreeGrafter"/>
</dbReference>
<dbReference type="SUPFAM" id="SSF53597">
    <property type="entry name" value="Dihydrofolate reductase-like"/>
    <property type="match status" value="1"/>
</dbReference>
<name>A0A2H0KJJ2_9BACT</name>
<evidence type="ECO:0000256" key="5">
    <source>
        <dbReference type="ARBA" id="ARBA00022857"/>
    </source>
</evidence>
<evidence type="ECO:0000259" key="8">
    <source>
        <dbReference type="PROSITE" id="PS51330"/>
    </source>
</evidence>
<dbReference type="PIRSF" id="PIRSF000194">
    <property type="entry name" value="DHFR"/>
    <property type="match status" value="1"/>
</dbReference>
<evidence type="ECO:0000313" key="9">
    <source>
        <dbReference type="EMBL" id="PIQ71419.1"/>
    </source>
</evidence>
<accession>A0A2H0KJJ2</accession>
<dbReference type="GO" id="GO:0016301">
    <property type="term" value="F:kinase activity"/>
    <property type="evidence" value="ECO:0007669"/>
    <property type="project" value="UniProtKB-KW"/>
</dbReference>
<dbReference type="GO" id="GO:0004146">
    <property type="term" value="F:dihydrofolate reductase activity"/>
    <property type="evidence" value="ECO:0007669"/>
    <property type="project" value="UniProtKB-EC"/>
</dbReference>
<gene>
    <name evidence="9" type="ORF">COV87_03525</name>
</gene>
<keyword evidence="9" id="KW-0808">Transferase</keyword>